<dbReference type="Proteomes" id="UP001056778">
    <property type="component" value="Chromosome 2"/>
</dbReference>
<reference evidence="1" key="1">
    <citation type="submission" date="2022-04" db="EMBL/GenBank/DDBJ databases">
        <title>Chromosome-scale genome assembly of Holotrichia oblita Faldermann.</title>
        <authorList>
            <person name="Rongchong L."/>
        </authorList>
    </citation>
    <scope>NUCLEOTIDE SEQUENCE</scope>
    <source>
        <strain evidence="1">81SQS9</strain>
    </source>
</reference>
<keyword evidence="2" id="KW-1185">Reference proteome</keyword>
<comment type="caution">
    <text evidence="1">The sequence shown here is derived from an EMBL/GenBank/DDBJ whole genome shotgun (WGS) entry which is preliminary data.</text>
</comment>
<name>A0ACB9TQU3_HOLOL</name>
<dbReference type="EMBL" id="CM043016">
    <property type="protein sequence ID" value="KAI4469151.1"/>
    <property type="molecule type" value="Genomic_DNA"/>
</dbReference>
<organism evidence="1 2">
    <name type="scientific">Holotrichia oblita</name>
    <name type="common">Chafer beetle</name>
    <dbReference type="NCBI Taxonomy" id="644536"/>
    <lineage>
        <taxon>Eukaryota</taxon>
        <taxon>Metazoa</taxon>
        <taxon>Ecdysozoa</taxon>
        <taxon>Arthropoda</taxon>
        <taxon>Hexapoda</taxon>
        <taxon>Insecta</taxon>
        <taxon>Pterygota</taxon>
        <taxon>Neoptera</taxon>
        <taxon>Endopterygota</taxon>
        <taxon>Coleoptera</taxon>
        <taxon>Polyphaga</taxon>
        <taxon>Scarabaeiformia</taxon>
        <taxon>Scarabaeidae</taxon>
        <taxon>Melolonthinae</taxon>
        <taxon>Holotrichia</taxon>
    </lineage>
</organism>
<accession>A0ACB9TQU3</accession>
<gene>
    <name evidence="1" type="ORF">MML48_2g00011173</name>
</gene>
<proteinExistence type="predicted"/>
<sequence length="1722" mass="200607">MDSTVDVNELKAAQEQEKQDEAIIVYGDTYYKFNDIFLIAAEPVWYLTILSVEFISIWIYLYTNIDIQCHTDKWYAAGMRGNRGRHNIHIPSLTFIISEFLLTADLLIGIDIVLSMWGKLWGDLDMLDKNLNSRPLWIVILEVVSIIPYKELLKVALPEATRLQCVICLIKVIRYSRICYFFHKLKTLFHDAVYLKIIEMLCNFIAVLFFADNIFCNLQCFNGYCSDKQCENFRNIIRLIAELTAQGQSSYQYTLTWNLVIALAKILVFVLITNLTVAFVSVELIHRYAHQVAFVQEFLIILSREETMSGPRLIRNRITEYYTNMWQTRGGYTEYENCMDKLHPALRNELKVDCTWLAYKHSSLLRHMDLPFLRELSNLMRQEFTVPGQIICDRNQLKDKMIYVVSGTIQLLSEEDGESPILALTSGTCLGESSLLISYNARSKVRSKDFCELCCLHRKDFFRIVRKYPKEIAMLKHILMERYEEARKLKNFSDLAKETVHESQKTQLDVFTIIWIKNTLHKLMSKDKESARRHEFQNIYLVSETNESSLNKMAFSAKFLNTMVIAERIDVDLDTVFVKPTYPCILRPNSFMVNVWEIFILTITIFVAFLVPHTAFIVDKPPSWYGPTLFAISLIFWIDLYIQLSIGVVTRGIALNKFITTAKARMNTFSFWMDFLSCIPCEILTCITLPTSTNIAGIMHVNRLTKLWRVENLFRKWEKRFGANFILIRFAKFAWINLYTTFIFWCFFHVNNPGAYLFIAIESMTGTTCVDVSGQSNISESLMLTAGLTSWIINLFMRSNIVSAYVLMNLNRFKVQLFCKDVINTMKSHALGTTYVNRVNSYLLTQWVNNECLQLIKPNLHIASLPETISHPLLTRTRTIILMREKFFQILPEECVRDISITSTRTYILIIWRGCYEIRDDKNKYLGYHSKQSMTNFIEASFRIASVYTFIAKSYVKLLLIDIKSVEKVLVKYDSISADYKATVNGSQDLKKKCMRMTQPIEIGYQTAVTQESNQSFYHFGYNLTPDSYEEFDYYLAFDKLYPFSFVHYLLLRTVILPHGKFLIVWESFRVIFAILANLLFYTTFLSVKSQFYVVFIFIDFTAICDLYIRLHVAYYNENGILIKHPLCTAKHYLTHGFLIDALAICPLSFLFISQNMWFYLLTGKRLLQLHRYVQFIRVLQGRNLKPVRNWYVLTYIPLAIILFNLFGNWLIIADCAYVSDNPRINLDYIGLNCSDESILNSIRLSRPITRLKAHLYGVYSATLILLNISVEGNGLRTIKIYILVAGMSIFGYYIRTVFIGKLFAVYSMRHNTLISYQQEIRALRSFLNSVRVNYHLIRLIIDSYEYKWSCVKGKSIHTAIAPFYHTLSTDILYAVYGHSLYQHSIFTHKTCYFYRNLIKYMKHDIIKTGGYLTTINDVTEFIHILYSGKSDVLSPDGTVLDTLMEGSIFGNIENLKRTRLKISVIAACHVEILSIPACKFHKILAYYPKIHDEYHQLKVKYLTYIPRKYQQKNEYPQAKLSSTLGTVIVNKTINPNSKLMEYWSMFNLVYTCYAGIIVDLYQFGSMDYSPLMFIILYSSDFLYGLHFLITQRTAYENEAGILVTDINMIKKHHRQDKVHFTITIISLIPIDIIVALFMHASTKKYHLISLTRCNRFLRLTYIFQYFENLSNRLNINLYITNFMYIFMWTTLFFCALASFIGFATCHTPTTSTASTLIALKS</sequence>
<evidence type="ECO:0000313" key="1">
    <source>
        <dbReference type="EMBL" id="KAI4469151.1"/>
    </source>
</evidence>
<protein>
    <submittedName>
        <fullName evidence="1">Cyclic nucleotide-gated cation channel subunit a</fullName>
    </submittedName>
</protein>
<evidence type="ECO:0000313" key="2">
    <source>
        <dbReference type="Proteomes" id="UP001056778"/>
    </source>
</evidence>